<dbReference type="Gene3D" id="2.60.120.200">
    <property type="match status" value="2"/>
</dbReference>
<evidence type="ECO:0000313" key="13">
    <source>
        <dbReference type="Proteomes" id="UP000785200"/>
    </source>
</evidence>
<dbReference type="PANTHER" id="PTHR31361">
    <property type="entry name" value="BETA-GLUCAN SYNTHESIS-ASSOCIATED PROTEIN KRE6-RELATED"/>
    <property type="match status" value="1"/>
</dbReference>
<dbReference type="GO" id="GO:0015926">
    <property type="term" value="F:glucosidase activity"/>
    <property type="evidence" value="ECO:0007669"/>
    <property type="project" value="TreeGrafter"/>
</dbReference>
<evidence type="ECO:0000313" key="12">
    <source>
        <dbReference type="EMBL" id="KAG0652869.1"/>
    </source>
</evidence>
<dbReference type="Proteomes" id="UP000785200">
    <property type="component" value="Unassembled WGS sequence"/>
</dbReference>
<dbReference type="EMBL" id="VNKQ01000002">
    <property type="protein sequence ID" value="KAG0652869.1"/>
    <property type="molecule type" value="Genomic_DNA"/>
</dbReference>
<dbReference type="PANTHER" id="PTHR31361:SF1">
    <property type="entry name" value="BETA-GLUCAN SYNTHESIS-ASSOCIATED PROTEIN KRE6-RELATED"/>
    <property type="match status" value="1"/>
</dbReference>
<keyword evidence="4" id="KW-0735">Signal-anchor</keyword>
<evidence type="ECO:0000259" key="11">
    <source>
        <dbReference type="PROSITE" id="PS51762"/>
    </source>
</evidence>
<feature type="region of interest" description="Disordered" evidence="9">
    <location>
        <begin position="1"/>
        <end position="147"/>
    </location>
</feature>
<reference evidence="12" key="1">
    <citation type="submission" date="2019-07" db="EMBL/GenBank/DDBJ databases">
        <title>Hyphodiscus hymeniophilus genome sequencing and assembly.</title>
        <authorList>
            <person name="Kramer G."/>
            <person name="Nodwell J."/>
        </authorList>
    </citation>
    <scope>NUCLEOTIDE SEQUENCE</scope>
    <source>
        <strain evidence="12">ATCC 34498</strain>
    </source>
</reference>
<keyword evidence="5 10" id="KW-1133">Transmembrane helix</keyword>
<dbReference type="OrthoDB" id="412647at2759"/>
<feature type="domain" description="GH16" evidence="11">
    <location>
        <begin position="258"/>
        <end position="620"/>
    </location>
</feature>
<evidence type="ECO:0000256" key="5">
    <source>
        <dbReference type="ARBA" id="ARBA00022989"/>
    </source>
</evidence>
<name>A0A9P6VS89_9HELO</name>
<gene>
    <name evidence="12" type="ORF">D0Z07_0196</name>
</gene>
<dbReference type="InterPro" id="IPR005629">
    <property type="entry name" value="Skn1/Kre6/Sbg1"/>
</dbReference>
<sequence length="670" mass="73094">MSSDNSLAPRRPPHITVNSGSGGNLVEGLRTDSSQSGGGTPGFSRELLPQRPSLGQPTRSGSGPQIYGAPDMGQSSEMLLPPSRARGPVRPYQDNPGDSPISRSVSAMSSRRTSWSSDAGSRDSKSGPFASPFDDSRAPSRAGSDDDLINTQTVSEKYNIMPSAGLLLFPEDVEKDDYLHNPAPGDNDREKCDIFTKRGIVNVGGLAVLTFGLLFLFVGYPALTFARQATEPKKSTCASNALCLSDKFALLANVRQGLIDPDTPSSAKTKTAADGTKMNLVFSDEFNVDGRTFYDGDDAYFQGMDIWYGVTQDLEWYDPDAVSTANGTLNLKFDAFQNHNLNYRSGMVQSWNKMCFKGGRLEASISLPGRGDIEGFWPGFWAMGNLGRPGYPATTDGTWPYSYWDKCDAGITANQSAPDGLSLLPGMRLPACTCNGEDHPSPGISRSAPEIDALEASVGFMGPGQFDAATGTASQSFQAAPFDIWYQPDYDFLEIYDHQITGMNSYRGGPYQEALSGVTWLNDDWYDGKQYQTYGFEYTPGASGDISWFVGDDYTWKVDHRAVRPNGNVGQRVIPEEPLALVMNFGMSNSFAQVFLPNLAELMPATMRFDYVRIYQDASSDPVVTCNPEGYPTTSYIANHPEPYANPNLTLWKDTNYKWPQNTLVDGCSA</sequence>
<comment type="subcellular location">
    <subcellularLocation>
        <location evidence="1">Membrane</location>
        <topology evidence="1">Single-pass type II membrane protein</topology>
    </subcellularLocation>
</comment>
<organism evidence="12 13">
    <name type="scientific">Hyphodiscus hymeniophilus</name>
    <dbReference type="NCBI Taxonomy" id="353542"/>
    <lineage>
        <taxon>Eukaryota</taxon>
        <taxon>Fungi</taxon>
        <taxon>Dikarya</taxon>
        <taxon>Ascomycota</taxon>
        <taxon>Pezizomycotina</taxon>
        <taxon>Leotiomycetes</taxon>
        <taxon>Helotiales</taxon>
        <taxon>Hyphodiscaceae</taxon>
        <taxon>Hyphodiscus</taxon>
    </lineage>
</organism>
<feature type="compositionally biased region" description="Low complexity" evidence="9">
    <location>
        <begin position="99"/>
        <end position="119"/>
    </location>
</feature>
<evidence type="ECO:0000256" key="2">
    <source>
        <dbReference type="ARBA" id="ARBA00010962"/>
    </source>
</evidence>
<evidence type="ECO:0000256" key="1">
    <source>
        <dbReference type="ARBA" id="ARBA00004606"/>
    </source>
</evidence>
<dbReference type="Pfam" id="PF03935">
    <property type="entry name" value="SKN1_KRE6_Sbg1"/>
    <property type="match status" value="1"/>
</dbReference>
<comment type="similarity">
    <text evidence="2">Belongs to the SKN1/KRE6 family.</text>
</comment>
<dbReference type="GO" id="GO:0031505">
    <property type="term" value="P:fungal-type cell wall organization"/>
    <property type="evidence" value="ECO:0007669"/>
    <property type="project" value="TreeGrafter"/>
</dbReference>
<keyword evidence="7" id="KW-0325">Glycoprotein</keyword>
<feature type="compositionally biased region" description="Polar residues" evidence="9">
    <location>
        <begin position="53"/>
        <end position="63"/>
    </location>
</feature>
<dbReference type="CDD" id="cd02180">
    <property type="entry name" value="GH16_fungal_KRE6_glucanase"/>
    <property type="match status" value="1"/>
</dbReference>
<keyword evidence="6 10" id="KW-0472">Membrane</keyword>
<evidence type="ECO:0000256" key="9">
    <source>
        <dbReference type="SAM" id="MobiDB-lite"/>
    </source>
</evidence>
<keyword evidence="3 10" id="KW-0812">Transmembrane</keyword>
<accession>A0A9P6VS89</accession>
<evidence type="ECO:0000256" key="10">
    <source>
        <dbReference type="SAM" id="Phobius"/>
    </source>
</evidence>
<comment type="caution">
    <text evidence="12">The sequence shown here is derived from an EMBL/GenBank/DDBJ whole genome shotgun (WGS) entry which is preliminary data.</text>
</comment>
<dbReference type="GO" id="GO:0005886">
    <property type="term" value="C:plasma membrane"/>
    <property type="evidence" value="ECO:0007669"/>
    <property type="project" value="TreeGrafter"/>
</dbReference>
<dbReference type="SUPFAM" id="SSF49899">
    <property type="entry name" value="Concanavalin A-like lectins/glucanases"/>
    <property type="match status" value="1"/>
</dbReference>
<feature type="transmembrane region" description="Helical" evidence="10">
    <location>
        <begin position="199"/>
        <end position="223"/>
    </location>
</feature>
<evidence type="ECO:0000256" key="4">
    <source>
        <dbReference type="ARBA" id="ARBA00022968"/>
    </source>
</evidence>
<keyword evidence="8" id="KW-0961">Cell wall biogenesis/degradation</keyword>
<dbReference type="GO" id="GO:0005789">
    <property type="term" value="C:endoplasmic reticulum membrane"/>
    <property type="evidence" value="ECO:0007669"/>
    <property type="project" value="TreeGrafter"/>
</dbReference>
<proteinExistence type="inferred from homology"/>
<dbReference type="GO" id="GO:0006078">
    <property type="term" value="P:(1-&gt;6)-beta-D-glucan biosynthetic process"/>
    <property type="evidence" value="ECO:0007669"/>
    <property type="project" value="TreeGrafter"/>
</dbReference>
<evidence type="ECO:0000256" key="6">
    <source>
        <dbReference type="ARBA" id="ARBA00023136"/>
    </source>
</evidence>
<evidence type="ECO:0000256" key="7">
    <source>
        <dbReference type="ARBA" id="ARBA00023180"/>
    </source>
</evidence>
<keyword evidence="13" id="KW-1185">Reference proteome</keyword>
<evidence type="ECO:0000256" key="8">
    <source>
        <dbReference type="ARBA" id="ARBA00023316"/>
    </source>
</evidence>
<dbReference type="PROSITE" id="PS51762">
    <property type="entry name" value="GH16_2"/>
    <property type="match status" value="1"/>
</dbReference>
<protein>
    <submittedName>
        <fullName evidence="12">Beta-glucan synthesis-associated</fullName>
    </submittedName>
</protein>
<evidence type="ECO:0000256" key="3">
    <source>
        <dbReference type="ARBA" id="ARBA00022692"/>
    </source>
</evidence>
<dbReference type="InterPro" id="IPR000757">
    <property type="entry name" value="Beta-glucanase-like"/>
</dbReference>
<dbReference type="AlphaFoldDB" id="A0A9P6VS89"/>
<dbReference type="InterPro" id="IPR013320">
    <property type="entry name" value="ConA-like_dom_sf"/>
</dbReference>